<dbReference type="AlphaFoldDB" id="A0AAV3S2K2"/>
<reference evidence="1 2" key="1">
    <citation type="submission" date="2024-01" db="EMBL/GenBank/DDBJ databases">
        <title>The complete chloroplast genome sequence of Lithospermum erythrorhizon: insights into the phylogenetic relationship among Boraginaceae species and the maternal lineages of purple gromwells.</title>
        <authorList>
            <person name="Okada T."/>
            <person name="Watanabe K."/>
        </authorList>
    </citation>
    <scope>NUCLEOTIDE SEQUENCE [LARGE SCALE GENOMIC DNA]</scope>
</reference>
<gene>
    <name evidence="1" type="ORF">LIER_34155</name>
</gene>
<dbReference type="EMBL" id="BAABME010014120">
    <property type="protein sequence ID" value="GAA0186867.1"/>
    <property type="molecule type" value="Genomic_DNA"/>
</dbReference>
<accession>A0AAV3S2K2</accession>
<name>A0AAV3S2K2_LITER</name>
<sequence>MSVLPEDPNEHPLVLFPQGRTYIEDVCRILLTKGYAPNILVWLSFLRDLLGTSRVHTFLSGASSLILDEDPASICALMHFVEAK</sequence>
<organism evidence="1 2">
    <name type="scientific">Lithospermum erythrorhizon</name>
    <name type="common">Purple gromwell</name>
    <name type="synonym">Lithospermum officinale var. erythrorhizon</name>
    <dbReference type="NCBI Taxonomy" id="34254"/>
    <lineage>
        <taxon>Eukaryota</taxon>
        <taxon>Viridiplantae</taxon>
        <taxon>Streptophyta</taxon>
        <taxon>Embryophyta</taxon>
        <taxon>Tracheophyta</taxon>
        <taxon>Spermatophyta</taxon>
        <taxon>Magnoliopsida</taxon>
        <taxon>eudicotyledons</taxon>
        <taxon>Gunneridae</taxon>
        <taxon>Pentapetalae</taxon>
        <taxon>asterids</taxon>
        <taxon>lamiids</taxon>
        <taxon>Boraginales</taxon>
        <taxon>Boraginaceae</taxon>
        <taxon>Boraginoideae</taxon>
        <taxon>Lithospermeae</taxon>
        <taxon>Lithospermum</taxon>
    </lineage>
</organism>
<evidence type="ECO:0000313" key="1">
    <source>
        <dbReference type="EMBL" id="GAA0186867.1"/>
    </source>
</evidence>
<keyword evidence="2" id="KW-1185">Reference proteome</keyword>
<proteinExistence type="predicted"/>
<dbReference type="Proteomes" id="UP001454036">
    <property type="component" value="Unassembled WGS sequence"/>
</dbReference>
<protein>
    <submittedName>
        <fullName evidence="1">Uncharacterized protein</fullName>
    </submittedName>
</protein>
<comment type="caution">
    <text evidence="1">The sequence shown here is derived from an EMBL/GenBank/DDBJ whole genome shotgun (WGS) entry which is preliminary data.</text>
</comment>
<evidence type="ECO:0000313" key="2">
    <source>
        <dbReference type="Proteomes" id="UP001454036"/>
    </source>
</evidence>